<dbReference type="STRING" id="1798705.A2563_02295"/>
<evidence type="ECO:0000313" key="2">
    <source>
        <dbReference type="EMBL" id="OGH93416.1"/>
    </source>
</evidence>
<dbReference type="Gene3D" id="3.90.70.10">
    <property type="entry name" value="Cysteine proteinases"/>
    <property type="match status" value="1"/>
</dbReference>
<dbReference type="AlphaFoldDB" id="A0A1F6PB71"/>
<evidence type="ECO:0000259" key="1">
    <source>
        <dbReference type="Pfam" id="PF13529"/>
    </source>
</evidence>
<protein>
    <recommendedName>
        <fullName evidence="1">Peptidase C39-like domain-containing protein</fullName>
    </recommendedName>
</protein>
<feature type="domain" description="Peptidase C39-like" evidence="1">
    <location>
        <begin position="4"/>
        <end position="121"/>
    </location>
</feature>
<dbReference type="EMBL" id="MFRA01000001">
    <property type="protein sequence ID" value="OGH93416.1"/>
    <property type="molecule type" value="Genomic_DNA"/>
</dbReference>
<dbReference type="Proteomes" id="UP000176634">
    <property type="component" value="Unassembled WGS sequence"/>
</dbReference>
<comment type="caution">
    <text evidence="2">The sequence shown here is derived from an EMBL/GenBank/DDBJ whole genome shotgun (WGS) entry which is preliminary data.</text>
</comment>
<organism evidence="2 3">
    <name type="scientific">Candidatus Magasanikbacteria bacterium RIFOXYD1_FULL_40_23</name>
    <dbReference type="NCBI Taxonomy" id="1798705"/>
    <lineage>
        <taxon>Bacteria</taxon>
        <taxon>Candidatus Magasanikiibacteriota</taxon>
    </lineage>
</organism>
<evidence type="ECO:0000313" key="3">
    <source>
        <dbReference type="Proteomes" id="UP000176634"/>
    </source>
</evidence>
<gene>
    <name evidence="2" type="ORF">A2563_02295</name>
</gene>
<name>A0A1F6PB71_9BACT</name>
<dbReference type="InterPro" id="IPR039564">
    <property type="entry name" value="Peptidase_C39-like"/>
</dbReference>
<accession>A0A1F6PB71</accession>
<proteinExistence type="predicted"/>
<sequence length="219" mass="25508">MLDEYYFGNRDKGVTKTKAKKSILYYINIENKLFGYNGNTNAAEMTKVINEYSKYFEAKIKTNPTLEDIKNELRAGRPVIPLLYGKNLNNPRILFSRSGSYYHVFVIKGFDDAKKEFIVNDNGDLKQGLDLRYSYDTIMGALRDYDHKTQKTVKPATVLFTSQRMLVKTKDSGRIYLIKDNQKHHVSSPQTFKTNKWKWSFVMVVEKNWLNKFQTGPSI</sequence>
<dbReference type="Pfam" id="PF13529">
    <property type="entry name" value="Peptidase_C39_2"/>
    <property type="match status" value="1"/>
</dbReference>
<reference evidence="2 3" key="1">
    <citation type="journal article" date="2016" name="Nat. Commun.">
        <title>Thousands of microbial genomes shed light on interconnected biogeochemical processes in an aquifer system.</title>
        <authorList>
            <person name="Anantharaman K."/>
            <person name="Brown C.T."/>
            <person name="Hug L.A."/>
            <person name="Sharon I."/>
            <person name="Castelle C.J."/>
            <person name="Probst A.J."/>
            <person name="Thomas B.C."/>
            <person name="Singh A."/>
            <person name="Wilkins M.J."/>
            <person name="Karaoz U."/>
            <person name="Brodie E.L."/>
            <person name="Williams K.H."/>
            <person name="Hubbard S.S."/>
            <person name="Banfield J.F."/>
        </authorList>
    </citation>
    <scope>NUCLEOTIDE SEQUENCE [LARGE SCALE GENOMIC DNA]</scope>
</reference>